<reference evidence="1 2" key="1">
    <citation type="journal article" date="2024" name="BMC Genomics">
        <title>De novo assembly and annotation of Popillia japonica's genome with initial clues to its potential as an invasive pest.</title>
        <authorList>
            <person name="Cucini C."/>
            <person name="Boschi S."/>
            <person name="Funari R."/>
            <person name="Cardaioli E."/>
            <person name="Iannotti N."/>
            <person name="Marturano G."/>
            <person name="Paoli F."/>
            <person name="Bruttini M."/>
            <person name="Carapelli A."/>
            <person name="Frati F."/>
            <person name="Nardi F."/>
        </authorList>
    </citation>
    <scope>NUCLEOTIDE SEQUENCE [LARGE SCALE GENOMIC DNA]</scope>
    <source>
        <strain evidence="1">DMR45628</strain>
    </source>
</reference>
<evidence type="ECO:0000313" key="2">
    <source>
        <dbReference type="Proteomes" id="UP001458880"/>
    </source>
</evidence>
<organism evidence="1 2">
    <name type="scientific">Popillia japonica</name>
    <name type="common">Japanese beetle</name>
    <dbReference type="NCBI Taxonomy" id="7064"/>
    <lineage>
        <taxon>Eukaryota</taxon>
        <taxon>Metazoa</taxon>
        <taxon>Ecdysozoa</taxon>
        <taxon>Arthropoda</taxon>
        <taxon>Hexapoda</taxon>
        <taxon>Insecta</taxon>
        <taxon>Pterygota</taxon>
        <taxon>Neoptera</taxon>
        <taxon>Endopterygota</taxon>
        <taxon>Coleoptera</taxon>
        <taxon>Polyphaga</taxon>
        <taxon>Scarabaeiformia</taxon>
        <taxon>Scarabaeidae</taxon>
        <taxon>Rutelinae</taxon>
        <taxon>Popillia</taxon>
    </lineage>
</organism>
<dbReference type="AlphaFoldDB" id="A0AAW1MK32"/>
<protein>
    <submittedName>
        <fullName evidence="1">Uncharacterized protein</fullName>
    </submittedName>
</protein>
<sequence length="89" mass="10481">MNAVRKSEIIFNKIHELTDHKSEENVVRLVKNLPDLMHHQTPTLNKDQIRLVNFRKILTAVRKSEIIFNKIHELTDRKSEENGGRLVQN</sequence>
<dbReference type="EMBL" id="JASPKY010000035">
    <property type="protein sequence ID" value="KAK9746983.1"/>
    <property type="molecule type" value="Genomic_DNA"/>
</dbReference>
<proteinExistence type="predicted"/>
<comment type="caution">
    <text evidence="1">The sequence shown here is derived from an EMBL/GenBank/DDBJ whole genome shotgun (WGS) entry which is preliminary data.</text>
</comment>
<keyword evidence="2" id="KW-1185">Reference proteome</keyword>
<accession>A0AAW1MK32</accession>
<dbReference type="Proteomes" id="UP001458880">
    <property type="component" value="Unassembled WGS sequence"/>
</dbReference>
<gene>
    <name evidence="1" type="ORF">QE152_g5634</name>
</gene>
<name>A0AAW1MK32_POPJA</name>
<evidence type="ECO:0000313" key="1">
    <source>
        <dbReference type="EMBL" id="KAK9746983.1"/>
    </source>
</evidence>